<dbReference type="InterPro" id="IPR043502">
    <property type="entry name" value="DNA/RNA_pol_sf"/>
</dbReference>
<dbReference type="Gene3D" id="3.10.10.10">
    <property type="entry name" value="HIV Type 1 Reverse Transcriptase, subunit A, domain 1"/>
    <property type="match status" value="1"/>
</dbReference>
<gene>
    <name evidence="1" type="ORF">MTR67_012319</name>
</gene>
<protein>
    <submittedName>
        <fullName evidence="1">Uncharacterized protein</fullName>
    </submittedName>
</protein>
<dbReference type="AlphaFoldDB" id="A0AAF0QFH1"/>
<name>A0AAF0QFH1_SOLVR</name>
<dbReference type="SUPFAM" id="SSF56672">
    <property type="entry name" value="DNA/RNA polymerases"/>
    <property type="match status" value="1"/>
</dbReference>
<dbReference type="InterPro" id="IPR053134">
    <property type="entry name" value="RNA-dir_DNA_polymerase"/>
</dbReference>
<dbReference type="InterPro" id="IPR043128">
    <property type="entry name" value="Rev_trsase/Diguanyl_cyclase"/>
</dbReference>
<proteinExistence type="predicted"/>
<dbReference type="Proteomes" id="UP001234989">
    <property type="component" value="Chromosome 3"/>
</dbReference>
<sequence>MSPWGDLVLFVRKKDGSIRMCSDYGKLHNVSMKNKYPLPRNDDLVDQHHSASLYCMFCLRKSYHYMKIRASNIPKTPFGTRSGHYLNLRKRIWLELLKYYEITILYHPRKANVAVDALSKKTSSMGILVAISVEERPLARDVHMLANIIIQLQDEQTYRALTEIDLKQLSLNEGEITEVWQPPSSPMSHHSADEP</sequence>
<dbReference type="PANTHER" id="PTHR24559">
    <property type="entry name" value="TRANSPOSON TY3-I GAG-POL POLYPROTEIN"/>
    <property type="match status" value="1"/>
</dbReference>
<dbReference type="EMBL" id="CP133614">
    <property type="protein sequence ID" value="WMV18934.1"/>
    <property type="molecule type" value="Genomic_DNA"/>
</dbReference>
<dbReference type="Gene3D" id="3.30.70.270">
    <property type="match status" value="1"/>
</dbReference>
<accession>A0AAF0QFH1</accession>
<organism evidence="1 2">
    <name type="scientific">Solanum verrucosum</name>
    <dbReference type="NCBI Taxonomy" id="315347"/>
    <lineage>
        <taxon>Eukaryota</taxon>
        <taxon>Viridiplantae</taxon>
        <taxon>Streptophyta</taxon>
        <taxon>Embryophyta</taxon>
        <taxon>Tracheophyta</taxon>
        <taxon>Spermatophyta</taxon>
        <taxon>Magnoliopsida</taxon>
        <taxon>eudicotyledons</taxon>
        <taxon>Gunneridae</taxon>
        <taxon>Pentapetalae</taxon>
        <taxon>asterids</taxon>
        <taxon>lamiids</taxon>
        <taxon>Solanales</taxon>
        <taxon>Solanaceae</taxon>
        <taxon>Solanoideae</taxon>
        <taxon>Solaneae</taxon>
        <taxon>Solanum</taxon>
    </lineage>
</organism>
<keyword evidence="2" id="KW-1185">Reference proteome</keyword>
<reference evidence="1" key="1">
    <citation type="submission" date="2023-08" db="EMBL/GenBank/DDBJ databases">
        <title>A de novo genome assembly of Solanum verrucosum Schlechtendal, a Mexican diploid species geographically isolated from the other diploid A-genome species in potato relatives.</title>
        <authorList>
            <person name="Hosaka K."/>
        </authorList>
    </citation>
    <scope>NUCLEOTIDE SEQUENCE</scope>
    <source>
        <tissue evidence="1">Young leaves</tissue>
    </source>
</reference>
<evidence type="ECO:0000313" key="2">
    <source>
        <dbReference type="Proteomes" id="UP001234989"/>
    </source>
</evidence>
<evidence type="ECO:0000313" key="1">
    <source>
        <dbReference type="EMBL" id="WMV18934.1"/>
    </source>
</evidence>
<dbReference type="PANTHER" id="PTHR24559:SF444">
    <property type="entry name" value="REVERSE TRANSCRIPTASE DOMAIN-CONTAINING PROTEIN"/>
    <property type="match status" value="1"/>
</dbReference>